<dbReference type="PANTHER" id="PTHR12526:SF510">
    <property type="entry name" value="D-INOSITOL 3-PHOSPHATE GLYCOSYLTRANSFERASE"/>
    <property type="match status" value="1"/>
</dbReference>
<comment type="caution">
    <text evidence="4">The sequence shown here is derived from an EMBL/GenBank/DDBJ whole genome shotgun (WGS) entry which is preliminary data.</text>
</comment>
<accession>A0A8J2S9H7</accession>
<feature type="domain" description="Glycosyl transferase family 1" evidence="3">
    <location>
        <begin position="378"/>
        <end position="551"/>
    </location>
</feature>
<reference evidence="4" key="1">
    <citation type="submission" date="2021-11" db="EMBL/GenBank/DDBJ databases">
        <authorList>
            <consortium name="Genoscope - CEA"/>
            <person name="William W."/>
        </authorList>
    </citation>
    <scope>NUCLEOTIDE SEQUENCE</scope>
</reference>
<sequence>MPKQFRAALLLLGAAARPYIKIAEPLQDAVVYGEDDGTGQNIRGVRLVLHYYDLPDDGYDRLRVVTRVDRGYTNTLGPPLPDSTLTLSSRLGTHFLEIVLRDRDEPDGDFGDAATVTYDLVPAPGDAILREAGEVKDVEGVIRPRGDELSHAACLDRRERPIRVVLAGQLQLGGQSMLALEQARRLPLIKTWSGRRAFSLDFAFAIPPQPNRTTGPLEPLLKALDVPVHKFYTQIPGHLVREWGRGNTTNRLSSILAAARHLDDLAEDVRGIIQPFVDVVKGADIFSFTNHENHRHDDRTMVEAARLAGVPHILCEPSNLWWGSLPTGADGTASALVVPSHFAGRFWRERGALTQAAVVPPGFEAGPILRQETNVSRVRFGFVGRLAPQKSPGLFIRAAAAVGAAYRHTPLDVSFAVLGDGPLREPLERLAHRLGLRVTGGRYVSEERGPGTEMHFAGWLEPSDVRAAVRESLDVVVHSNVLEETFCMCNVEAMAEGKAVVTFGVGGVSEYLRRGDAHGIVVDTPSVAGLTEALLRVAEDSEWRRRLGAEAAPRVRGLHGGQDLSFDRMAVQYANLYSGLVCPARDLNQRAQDVACVGVDGEKADDENPGALLRRDEYWAAACGVARLLPSNDNPQMRQLLALLLGEATRIDRENVTPLLNTREREALLVAAAVAESGLPNTTLDRRGALTALAAQYLTKAQGAVDQAATHWEALFKLRRPVLNCSGSLWSYAVPDTAALVFMEDGSGGVLQMGATGLKLSNLIPDRPSDFEATPGKLRHAAAQFAHLASTGVELAPSVVDALAPCSVTSLDELASSYADAAERLSAISQDDETDARSLREVASDAVLPVLATLDRGVHLYMPRSMDSEAVLIDEQTAAKATADFERINLCVIDGALSDHALTHLRKQLVESTVWYDAKRGHLGAYLEDGIASGLLLQVVEEFGAKLPDIVGPKRLVQAWGYKYHGQEADMGIRPHADEGAVTVNCWLTPDRYNLRQGSGGLRIYNASVPDTMPFLQANRDFRAVRKHVEHADRVDVDHRQNRCVVFRSALVHETLPFYFERSYDAYRINLSLMYGVSDWRSAYQSSPDASA</sequence>
<dbReference type="InterPro" id="IPR001296">
    <property type="entry name" value="Glyco_trans_1"/>
</dbReference>
<evidence type="ECO:0000313" key="4">
    <source>
        <dbReference type="EMBL" id="CAH0366950.1"/>
    </source>
</evidence>
<dbReference type="EMBL" id="CAKKNE010000001">
    <property type="protein sequence ID" value="CAH0366950.1"/>
    <property type="molecule type" value="Genomic_DNA"/>
</dbReference>
<dbReference type="PANTHER" id="PTHR12526">
    <property type="entry name" value="GLYCOSYLTRANSFERASE"/>
    <property type="match status" value="1"/>
</dbReference>
<keyword evidence="2" id="KW-0808">Transferase</keyword>
<dbReference type="Gene3D" id="2.60.120.620">
    <property type="entry name" value="q2cbj1_9rhob like domain"/>
    <property type="match status" value="1"/>
</dbReference>
<proteinExistence type="predicted"/>
<dbReference type="Proteomes" id="UP000789595">
    <property type="component" value="Unassembled WGS sequence"/>
</dbReference>
<evidence type="ECO:0000256" key="2">
    <source>
        <dbReference type="ARBA" id="ARBA00022679"/>
    </source>
</evidence>
<dbReference type="GO" id="GO:0016757">
    <property type="term" value="F:glycosyltransferase activity"/>
    <property type="evidence" value="ECO:0007669"/>
    <property type="project" value="UniProtKB-KW"/>
</dbReference>
<dbReference type="SUPFAM" id="SSF53756">
    <property type="entry name" value="UDP-Glycosyltransferase/glycogen phosphorylase"/>
    <property type="match status" value="1"/>
</dbReference>
<keyword evidence="5" id="KW-1185">Reference proteome</keyword>
<dbReference type="Gene3D" id="3.40.50.2000">
    <property type="entry name" value="Glycogen Phosphorylase B"/>
    <property type="match status" value="1"/>
</dbReference>
<evidence type="ECO:0000259" key="3">
    <source>
        <dbReference type="Pfam" id="PF00534"/>
    </source>
</evidence>
<protein>
    <recommendedName>
        <fullName evidence="3">Glycosyl transferase family 1 domain-containing protein</fullName>
    </recommendedName>
</protein>
<keyword evidence="1" id="KW-0328">Glycosyltransferase</keyword>
<dbReference type="Pfam" id="PF00534">
    <property type="entry name" value="Glycos_transf_1"/>
    <property type="match status" value="1"/>
</dbReference>
<name>A0A8J2S9H7_9STRA</name>
<organism evidence="4 5">
    <name type="scientific">Pelagomonas calceolata</name>
    <dbReference type="NCBI Taxonomy" id="35677"/>
    <lineage>
        <taxon>Eukaryota</taxon>
        <taxon>Sar</taxon>
        <taxon>Stramenopiles</taxon>
        <taxon>Ochrophyta</taxon>
        <taxon>Pelagophyceae</taxon>
        <taxon>Pelagomonadales</taxon>
        <taxon>Pelagomonadaceae</taxon>
        <taxon>Pelagomonas</taxon>
    </lineage>
</organism>
<dbReference type="AlphaFoldDB" id="A0A8J2S9H7"/>
<dbReference type="OrthoDB" id="72938at2759"/>
<gene>
    <name evidence="4" type="ORF">PECAL_1P34650</name>
</gene>
<evidence type="ECO:0000313" key="5">
    <source>
        <dbReference type="Proteomes" id="UP000789595"/>
    </source>
</evidence>
<dbReference type="CDD" id="cd03801">
    <property type="entry name" value="GT4_PimA-like"/>
    <property type="match status" value="1"/>
</dbReference>
<evidence type="ECO:0000256" key="1">
    <source>
        <dbReference type="ARBA" id="ARBA00022676"/>
    </source>
</evidence>